<evidence type="ECO:0000313" key="2">
    <source>
        <dbReference type="EMBL" id="SIS53934.1"/>
    </source>
</evidence>
<reference evidence="3" key="1">
    <citation type="submission" date="2017-01" db="EMBL/GenBank/DDBJ databases">
        <authorList>
            <person name="Varghese N."/>
            <person name="Submissions S."/>
        </authorList>
    </citation>
    <scope>NUCLEOTIDE SEQUENCE [LARGE SCALE GENOMIC DNA]</scope>
    <source>
        <strain evidence="3">DSM 18714</strain>
    </source>
</reference>
<evidence type="ECO:0008006" key="4">
    <source>
        <dbReference type="Google" id="ProtNLM"/>
    </source>
</evidence>
<gene>
    <name evidence="2" type="ORF">SAMN05421795_101416</name>
</gene>
<feature type="region of interest" description="Disordered" evidence="1">
    <location>
        <begin position="40"/>
        <end position="92"/>
    </location>
</feature>
<dbReference type="EMBL" id="FTOM01000001">
    <property type="protein sequence ID" value="SIS53934.1"/>
    <property type="molecule type" value="Genomic_DNA"/>
</dbReference>
<sequence>MPLPIRSIPGSARLIPTLLIPAFLGAALLAGCAGLDLRGTPPPGPATTPESAPPETAPLVAAPPPPAAARSAEEYDTTTAAQRAAAARAPQAAQARLGTTLASLGDPTDPGFWLATTLVSAPRPGLIVDPATGARAQVELRPLPGGDGDGGQISLPAMRLLGLGLTDLPELEVWVQ</sequence>
<dbReference type="PROSITE" id="PS51257">
    <property type="entry name" value="PROKAR_LIPOPROTEIN"/>
    <property type="match status" value="1"/>
</dbReference>
<evidence type="ECO:0000313" key="3">
    <source>
        <dbReference type="Proteomes" id="UP000186098"/>
    </source>
</evidence>
<accession>A0A1N7JXL1</accession>
<evidence type="ECO:0000256" key="1">
    <source>
        <dbReference type="SAM" id="MobiDB-lite"/>
    </source>
</evidence>
<feature type="compositionally biased region" description="Pro residues" evidence="1">
    <location>
        <begin position="40"/>
        <end position="67"/>
    </location>
</feature>
<protein>
    <recommendedName>
        <fullName evidence="4">D-galactarate dehydratase</fullName>
    </recommendedName>
</protein>
<dbReference type="Proteomes" id="UP000186098">
    <property type="component" value="Unassembled WGS sequence"/>
</dbReference>
<dbReference type="RefSeq" id="WP_235816176.1">
    <property type="nucleotide sequence ID" value="NZ_FTOM01000001.1"/>
</dbReference>
<dbReference type="AlphaFoldDB" id="A0A1N7JXL1"/>
<feature type="compositionally biased region" description="Low complexity" evidence="1">
    <location>
        <begin position="77"/>
        <end position="92"/>
    </location>
</feature>
<name>A0A1N7JXL1_9RHOB</name>
<keyword evidence="3" id="KW-1185">Reference proteome</keyword>
<organism evidence="2 3">
    <name type="scientific">Phaeovulum vinaykumarii</name>
    <dbReference type="NCBI Taxonomy" id="407234"/>
    <lineage>
        <taxon>Bacteria</taxon>
        <taxon>Pseudomonadati</taxon>
        <taxon>Pseudomonadota</taxon>
        <taxon>Alphaproteobacteria</taxon>
        <taxon>Rhodobacterales</taxon>
        <taxon>Paracoccaceae</taxon>
        <taxon>Phaeovulum</taxon>
    </lineage>
</organism>
<dbReference type="STRING" id="407234.SAMN05421795_101416"/>
<proteinExistence type="predicted"/>